<gene>
    <name evidence="2" type="ORF">HNQ99_001136</name>
</gene>
<dbReference type="RefSeq" id="WP_184474660.1">
    <property type="nucleotide sequence ID" value="NZ_JACHOV010000003.1"/>
</dbReference>
<organism evidence="2 3">
    <name type="scientific">Rhizorhapis suberifaciens</name>
    <name type="common">corky root of lettuce</name>
    <dbReference type="NCBI Taxonomy" id="13656"/>
    <lineage>
        <taxon>Bacteria</taxon>
        <taxon>Pseudomonadati</taxon>
        <taxon>Pseudomonadota</taxon>
        <taxon>Alphaproteobacteria</taxon>
        <taxon>Sphingomonadales</taxon>
        <taxon>Sphingomonadaceae</taxon>
        <taxon>Rhizorhapis</taxon>
    </lineage>
</organism>
<sequence>MAALFGRTVQAVTLIKANPLSPPSRTPREGSARATDGQKSLVKALAVN</sequence>
<dbReference type="Proteomes" id="UP000575068">
    <property type="component" value="Unassembled WGS sequence"/>
</dbReference>
<accession>A0A840HSD9</accession>
<dbReference type="EMBL" id="JACHOV010000003">
    <property type="protein sequence ID" value="MBB4640843.1"/>
    <property type="molecule type" value="Genomic_DNA"/>
</dbReference>
<keyword evidence="3" id="KW-1185">Reference proteome</keyword>
<evidence type="ECO:0000313" key="2">
    <source>
        <dbReference type="EMBL" id="MBB4640843.1"/>
    </source>
</evidence>
<comment type="caution">
    <text evidence="2">The sequence shown here is derived from an EMBL/GenBank/DDBJ whole genome shotgun (WGS) entry which is preliminary data.</text>
</comment>
<evidence type="ECO:0000313" key="3">
    <source>
        <dbReference type="Proteomes" id="UP000575068"/>
    </source>
</evidence>
<feature type="region of interest" description="Disordered" evidence="1">
    <location>
        <begin position="16"/>
        <end position="39"/>
    </location>
</feature>
<name>A0A840HSD9_9SPHN</name>
<reference evidence="2 3" key="1">
    <citation type="submission" date="2020-08" db="EMBL/GenBank/DDBJ databases">
        <title>Genomic Encyclopedia of Type Strains, Phase IV (KMG-IV): sequencing the most valuable type-strain genomes for metagenomic binning, comparative biology and taxonomic classification.</title>
        <authorList>
            <person name="Goeker M."/>
        </authorList>
    </citation>
    <scope>NUCLEOTIDE SEQUENCE [LARGE SCALE GENOMIC DNA]</scope>
    <source>
        <strain evidence="2 3">DSM 7465</strain>
    </source>
</reference>
<dbReference type="AlphaFoldDB" id="A0A840HSD9"/>
<evidence type="ECO:0000256" key="1">
    <source>
        <dbReference type="SAM" id="MobiDB-lite"/>
    </source>
</evidence>
<proteinExistence type="predicted"/>
<protein>
    <submittedName>
        <fullName evidence="2">Uncharacterized protein</fullName>
    </submittedName>
</protein>